<evidence type="ECO:0000256" key="2">
    <source>
        <dbReference type="ARBA" id="ARBA00022723"/>
    </source>
</evidence>
<dbReference type="InterPro" id="IPR004294">
    <property type="entry name" value="Carotenoid_Oase"/>
</dbReference>
<dbReference type="GO" id="GO:0016121">
    <property type="term" value="P:carotene catabolic process"/>
    <property type="evidence" value="ECO:0007669"/>
    <property type="project" value="TreeGrafter"/>
</dbReference>
<keyword evidence="3 6" id="KW-0560">Oxidoreductase</keyword>
<dbReference type="Pfam" id="PF03055">
    <property type="entry name" value="RPE65"/>
    <property type="match status" value="1"/>
</dbReference>
<evidence type="ECO:0000256" key="4">
    <source>
        <dbReference type="ARBA" id="ARBA00023004"/>
    </source>
</evidence>
<keyword evidence="6" id="KW-0223">Dioxygenase</keyword>
<protein>
    <recommendedName>
        <fullName evidence="6">Dioxygenase</fullName>
        <ecNumber evidence="6">1.13.11.-</ecNumber>
    </recommendedName>
</protein>
<comment type="similarity">
    <text evidence="1 6">Belongs to the carotenoid oxygenase family.</text>
</comment>
<accession>B0T6G1</accession>
<name>B0T6G1_CAUSK</name>
<sequence>MDDQSHTDFYLSGNYAPVRSEDDFELEITGQFPKELRGALYRNGPNPQFQPRDPNHHWFGGDGMVHGFYVEDGKVHYRNRYVRTPKWKTENAAGRALFGSMGNPRTTDPSVLGQDSGVANTNILAHGGRLLALEEGHMPFEMDARSLDSLGYVEAYKGRVTAHPKIDPVTGELLWFGYGVGATPFSPGMSFGVTDRNGVVTRRDDFQAPYCSMVHDFMATQNHVLFPVLPLTGSLERAMKGAPIWAWEPDQAAYVGVLRRDADVSTIRWYNTGACYVFHTMNAWEADGKIMCDVMRFDEAPFPRADGTMGKTVFPHMVRWTFDLSPGSDAIREETLDDLDGEFPRFDDRRATQTYRHGWFAADLRKTFELTGIAHLDLATGKRQVYALPLGDMTSEPVFVERSADAEEGDGWLLSVVWRAAENRSDLVVFDAQDVAKGPIATARAPRRVPFGFHGNWVNA</sequence>
<evidence type="ECO:0000256" key="3">
    <source>
        <dbReference type="ARBA" id="ARBA00023002"/>
    </source>
</evidence>
<feature type="binding site" evidence="5">
    <location>
        <position position="279"/>
    </location>
    <ligand>
        <name>Fe cation</name>
        <dbReference type="ChEBI" id="CHEBI:24875"/>
        <note>catalytic</note>
    </ligand>
</feature>
<evidence type="ECO:0000313" key="7">
    <source>
        <dbReference type="EMBL" id="ABZ69578.1"/>
    </source>
</evidence>
<dbReference type="HOGENOM" id="CLU_016472_0_2_5"/>
<feature type="binding site" evidence="5">
    <location>
        <position position="163"/>
    </location>
    <ligand>
        <name>Fe cation</name>
        <dbReference type="ChEBI" id="CHEBI:24875"/>
        <note>catalytic</note>
    </ligand>
</feature>
<comment type="cofactor">
    <cofactor evidence="5 6">
        <name>Fe(2+)</name>
        <dbReference type="ChEBI" id="CHEBI:29033"/>
    </cofactor>
    <text evidence="5 6">Binds 1 Fe(2+) ion per subunit.</text>
</comment>
<dbReference type="PANTHER" id="PTHR10543:SF89">
    <property type="entry name" value="CAROTENOID 9,10(9',10')-CLEAVAGE DIOXYGENASE 1"/>
    <property type="match status" value="1"/>
</dbReference>
<keyword evidence="2 5" id="KW-0479">Metal-binding</keyword>
<dbReference type="AlphaFoldDB" id="B0T6G1"/>
<reference evidence="7" key="1">
    <citation type="submission" date="2008-01" db="EMBL/GenBank/DDBJ databases">
        <title>Complete sequence of chromosome of Caulobacter sp. K31.</title>
        <authorList>
            <consortium name="US DOE Joint Genome Institute"/>
            <person name="Copeland A."/>
            <person name="Lucas S."/>
            <person name="Lapidus A."/>
            <person name="Barry K."/>
            <person name="Glavina del Rio T."/>
            <person name="Dalin E."/>
            <person name="Tice H."/>
            <person name="Pitluck S."/>
            <person name="Bruce D."/>
            <person name="Goodwin L."/>
            <person name="Thompson L.S."/>
            <person name="Brettin T."/>
            <person name="Detter J.C."/>
            <person name="Han C."/>
            <person name="Schmutz J."/>
            <person name="Larimer F."/>
            <person name="Land M."/>
            <person name="Hauser L."/>
            <person name="Kyrpides N."/>
            <person name="Kim E."/>
            <person name="Stephens C."/>
            <person name="Richardson P."/>
        </authorList>
    </citation>
    <scope>NUCLEOTIDE SEQUENCE [LARGE SCALE GENOMIC DNA]</scope>
    <source>
        <strain evidence="7">K31</strain>
    </source>
</reference>
<dbReference type="EMBL" id="CP000927">
    <property type="protein sequence ID" value="ABZ69578.1"/>
    <property type="molecule type" value="Genomic_DNA"/>
</dbReference>
<organism evidence="7">
    <name type="scientific">Caulobacter sp. (strain K31)</name>
    <dbReference type="NCBI Taxonomy" id="366602"/>
    <lineage>
        <taxon>Bacteria</taxon>
        <taxon>Pseudomonadati</taxon>
        <taxon>Pseudomonadota</taxon>
        <taxon>Alphaproteobacteria</taxon>
        <taxon>Caulobacterales</taxon>
        <taxon>Caulobacteraceae</taxon>
        <taxon>Caulobacter</taxon>
    </lineage>
</organism>
<dbReference type="PANTHER" id="PTHR10543">
    <property type="entry name" value="BETA-CAROTENE DIOXYGENASE"/>
    <property type="match status" value="1"/>
</dbReference>
<dbReference type="GO" id="GO:0046872">
    <property type="term" value="F:metal ion binding"/>
    <property type="evidence" value="ECO:0007669"/>
    <property type="project" value="UniProtKB-KW"/>
</dbReference>
<dbReference type="OrthoDB" id="6636843at2"/>
<evidence type="ECO:0000256" key="1">
    <source>
        <dbReference type="ARBA" id="ARBA00006787"/>
    </source>
</evidence>
<dbReference type="EC" id="1.13.11.-" evidence="6"/>
<dbReference type="KEGG" id="cak:Caul_0441"/>
<feature type="binding site" evidence="5">
    <location>
        <position position="454"/>
    </location>
    <ligand>
        <name>Fe cation</name>
        <dbReference type="ChEBI" id="CHEBI:24875"/>
        <note>catalytic</note>
    </ligand>
</feature>
<dbReference type="GO" id="GO:0010436">
    <property type="term" value="F:carotenoid dioxygenase activity"/>
    <property type="evidence" value="ECO:0007669"/>
    <property type="project" value="TreeGrafter"/>
</dbReference>
<dbReference type="STRING" id="366602.Caul_0441"/>
<gene>
    <name evidence="7" type="ordered locus">Caul_0441</name>
</gene>
<evidence type="ECO:0000256" key="5">
    <source>
        <dbReference type="PIRSR" id="PIRSR604294-1"/>
    </source>
</evidence>
<dbReference type="eggNOG" id="COG3670">
    <property type="taxonomic scope" value="Bacteria"/>
</dbReference>
<keyword evidence="4 5" id="KW-0408">Iron</keyword>
<proteinExistence type="inferred from homology"/>
<feature type="binding site" evidence="5">
    <location>
        <position position="215"/>
    </location>
    <ligand>
        <name>Fe cation</name>
        <dbReference type="ChEBI" id="CHEBI:24875"/>
        <note>catalytic</note>
    </ligand>
</feature>
<evidence type="ECO:0000256" key="6">
    <source>
        <dbReference type="RuleBase" id="RU364048"/>
    </source>
</evidence>